<feature type="transmembrane region" description="Helical" evidence="8">
    <location>
        <begin position="120"/>
        <end position="143"/>
    </location>
</feature>
<keyword evidence="2" id="KW-1003">Cell membrane</keyword>
<accession>A0AAX2LL80</accession>
<evidence type="ECO:0000259" key="9">
    <source>
        <dbReference type="Pfam" id="PF00884"/>
    </source>
</evidence>
<gene>
    <name evidence="12" type="primary">eptA_1</name>
    <name evidence="11" type="ORF">AL536_09360</name>
    <name evidence="12" type="ORF">NCTC11327_00602</name>
</gene>
<protein>
    <submittedName>
        <fullName evidence="12">Integral membrane protein</fullName>
        <ecNumber evidence="12">2.7.-.-</ecNumber>
    </submittedName>
    <submittedName>
        <fullName evidence="11">Phosphoethanolamine transferase</fullName>
    </submittedName>
</protein>
<feature type="transmembrane region" description="Helical" evidence="8">
    <location>
        <begin position="12"/>
        <end position="31"/>
    </location>
</feature>
<reference evidence="12 14" key="3">
    <citation type="submission" date="2018-06" db="EMBL/GenBank/DDBJ databases">
        <authorList>
            <consortium name="Pathogen Informatics"/>
            <person name="Doyle S."/>
        </authorList>
    </citation>
    <scope>NUCLEOTIDE SEQUENCE [LARGE SCALE GENOMIC DNA]</scope>
    <source>
        <strain evidence="12 14">NCTC11327</strain>
    </source>
</reference>
<evidence type="ECO:0000313" key="12">
    <source>
        <dbReference type="EMBL" id="SUP21141.1"/>
    </source>
</evidence>
<dbReference type="EC" id="2.7.-.-" evidence="12"/>
<evidence type="ECO:0000313" key="11">
    <source>
        <dbReference type="EMBL" id="AMF93729.1"/>
    </source>
</evidence>
<dbReference type="GO" id="GO:0005886">
    <property type="term" value="C:plasma membrane"/>
    <property type="evidence" value="ECO:0007669"/>
    <property type="project" value="UniProtKB-SubCell"/>
</dbReference>
<dbReference type="EMBL" id="CP014035">
    <property type="protein sequence ID" value="AMF93729.1"/>
    <property type="molecule type" value="Genomic_DNA"/>
</dbReference>
<organism evidence="12 14">
    <name type="scientific">Vibrio fluvialis</name>
    <dbReference type="NCBI Taxonomy" id="676"/>
    <lineage>
        <taxon>Bacteria</taxon>
        <taxon>Pseudomonadati</taxon>
        <taxon>Pseudomonadota</taxon>
        <taxon>Gammaproteobacteria</taxon>
        <taxon>Vibrionales</taxon>
        <taxon>Vibrionaceae</taxon>
        <taxon>Vibrio</taxon>
    </lineage>
</organism>
<keyword evidence="5 8" id="KW-0812">Transmembrane</keyword>
<keyword evidence="4 12" id="KW-0808">Transferase</keyword>
<dbReference type="PANTHER" id="PTHR30443:SF0">
    <property type="entry name" value="PHOSPHOETHANOLAMINE TRANSFERASE EPTA"/>
    <property type="match status" value="1"/>
</dbReference>
<evidence type="ECO:0000313" key="13">
    <source>
        <dbReference type="Proteomes" id="UP000057088"/>
    </source>
</evidence>
<evidence type="ECO:0000313" key="14">
    <source>
        <dbReference type="Proteomes" id="UP000254626"/>
    </source>
</evidence>
<keyword evidence="3" id="KW-0997">Cell inner membrane</keyword>
<dbReference type="Pfam" id="PF00884">
    <property type="entry name" value="Sulfatase"/>
    <property type="match status" value="1"/>
</dbReference>
<dbReference type="InterPro" id="IPR000917">
    <property type="entry name" value="Sulfatase_N"/>
</dbReference>
<keyword evidence="6 8" id="KW-1133">Transmembrane helix</keyword>
<evidence type="ECO:0000256" key="6">
    <source>
        <dbReference type="ARBA" id="ARBA00022989"/>
    </source>
</evidence>
<dbReference type="Proteomes" id="UP000057088">
    <property type="component" value="Chromosome 2"/>
</dbReference>
<evidence type="ECO:0000256" key="5">
    <source>
        <dbReference type="ARBA" id="ARBA00022692"/>
    </source>
</evidence>
<dbReference type="PROSITE" id="PS51257">
    <property type="entry name" value="PROKAR_LIPOPROTEIN"/>
    <property type="match status" value="1"/>
</dbReference>
<dbReference type="GeneID" id="29386158"/>
<feature type="domain" description="Phosphoethanolamine transferase N-terminal" evidence="10">
    <location>
        <begin position="60"/>
        <end position="209"/>
    </location>
</feature>
<dbReference type="GO" id="GO:0016776">
    <property type="term" value="F:phosphotransferase activity, phosphate group as acceptor"/>
    <property type="evidence" value="ECO:0007669"/>
    <property type="project" value="TreeGrafter"/>
</dbReference>
<dbReference type="Gene3D" id="3.40.720.10">
    <property type="entry name" value="Alkaline Phosphatase, subunit A"/>
    <property type="match status" value="1"/>
</dbReference>
<dbReference type="InterPro" id="IPR058130">
    <property type="entry name" value="PEA_transf_C"/>
</dbReference>
<evidence type="ECO:0000256" key="7">
    <source>
        <dbReference type="ARBA" id="ARBA00023136"/>
    </source>
</evidence>
<name>A0AAX2LL80_VIBFL</name>
<sequence>MNNSRVLKTPKLLISSSWFVLIIACYFGFVLNYAVSSKIITLAAQTGSGLFAYSAPVLLSAAFVVVFSLFTIPYLTKLIFTVLIITSALASYATLNYGVIFDYSMIENIFETNTAEASSYLSFKAVIYFVALGALPTLLLWMVEFEKKHSFKVRVLQRFALVLGALAVIAIVFVAAYKDYASVGRNNAYLNKLIVPSHIYYTVKYLDKTYLSTPLEYKQIGMDAQKLVSANGKPELTILVLGETARSMNLGINGYNRNTTPYTEKYNLISFGEVSSCGTATAHSLPCMFSNMNREHYNKSVANSQDNVLDIIQRAGVSVLWKDNDGGDKAVAKNLPKTMIQPADYPQFCDSDVCYDEALLYDLDSEIGSANGNDQLYVLHIIGSHGPTYWKRYPKQHELFKPSCNRADIENCTDEEITNVYDNTIAYTDFVVSKLIEKLQQYRDKYNVALMYISDHGESLGENGLYLHGTPYALAPKEQTSVPWMLWLDEGFAQTYGIDKTCVKDKSQDVLSHDNLFHTLLDFANVTTSAKDETMSILDSCRTK</sequence>
<evidence type="ECO:0000256" key="4">
    <source>
        <dbReference type="ARBA" id="ARBA00022679"/>
    </source>
</evidence>
<comment type="subcellular location">
    <subcellularLocation>
        <location evidence="1">Cell inner membrane</location>
        <topology evidence="1">Multi-pass membrane protein</topology>
    </subcellularLocation>
</comment>
<dbReference type="Proteomes" id="UP000254626">
    <property type="component" value="Unassembled WGS sequence"/>
</dbReference>
<dbReference type="InterPro" id="IPR017850">
    <property type="entry name" value="Alkaline_phosphatase_core_sf"/>
</dbReference>
<dbReference type="CDD" id="cd16017">
    <property type="entry name" value="LptA"/>
    <property type="match status" value="1"/>
</dbReference>
<dbReference type="InterPro" id="IPR012549">
    <property type="entry name" value="EptA-like_N"/>
</dbReference>
<dbReference type="NCBIfam" id="NF028537">
    <property type="entry name" value="P_eth_NH2_trans"/>
    <property type="match status" value="1"/>
</dbReference>
<feature type="domain" description="Sulfatase N-terminal" evidence="9">
    <location>
        <begin position="237"/>
        <end position="526"/>
    </location>
</feature>
<dbReference type="EMBL" id="UHIP01000001">
    <property type="protein sequence ID" value="SUP21141.1"/>
    <property type="molecule type" value="Genomic_DNA"/>
</dbReference>
<dbReference type="KEGG" id="vfl:AL536_09360"/>
<feature type="transmembrane region" description="Helical" evidence="8">
    <location>
        <begin position="155"/>
        <end position="177"/>
    </location>
</feature>
<feature type="transmembrane region" description="Helical" evidence="8">
    <location>
        <begin position="78"/>
        <end position="100"/>
    </location>
</feature>
<keyword evidence="7 8" id="KW-0472">Membrane</keyword>
<dbReference type="PANTHER" id="PTHR30443">
    <property type="entry name" value="INNER MEMBRANE PROTEIN"/>
    <property type="match status" value="1"/>
</dbReference>
<evidence type="ECO:0000256" key="3">
    <source>
        <dbReference type="ARBA" id="ARBA00022519"/>
    </source>
</evidence>
<dbReference type="SUPFAM" id="SSF53649">
    <property type="entry name" value="Alkaline phosphatase-like"/>
    <property type="match status" value="1"/>
</dbReference>
<dbReference type="RefSeq" id="WP_061056216.1">
    <property type="nucleotide sequence ID" value="NZ_CABLBX010000016.1"/>
</dbReference>
<dbReference type="InterPro" id="IPR040423">
    <property type="entry name" value="PEA_transferase"/>
</dbReference>
<keyword evidence="13" id="KW-1185">Reference proteome</keyword>
<feature type="transmembrane region" description="Helical" evidence="8">
    <location>
        <begin position="51"/>
        <end position="71"/>
    </location>
</feature>
<proteinExistence type="predicted"/>
<dbReference type="Pfam" id="PF08019">
    <property type="entry name" value="EptA_B_N"/>
    <property type="match status" value="1"/>
</dbReference>
<evidence type="ECO:0000259" key="10">
    <source>
        <dbReference type="Pfam" id="PF08019"/>
    </source>
</evidence>
<reference evidence="11" key="2">
    <citation type="submission" date="2018-01" db="EMBL/GenBank/DDBJ databases">
        <title>FDA dAtabase for Regulatory Grade micrObial Sequences (FDA-ARGOS): Supporting development and validation of Infectious Disease Dx tests.</title>
        <authorList>
            <person name="Hoffmann M."/>
            <person name="Allard M."/>
            <person name="Evans P."/>
            <person name="Brown E."/>
            <person name="Tallon L."/>
            <person name="Sadzewicz L."/>
            <person name="Sengamalay N."/>
            <person name="Ott S."/>
            <person name="Godinez A."/>
            <person name="Nagaraj S."/>
            <person name="Vyas G."/>
            <person name="Aluvathingal J."/>
            <person name="Nadendla S."/>
            <person name="Geyer C."/>
            <person name="Sichtig H."/>
        </authorList>
    </citation>
    <scope>NUCLEOTIDE SEQUENCE</scope>
    <source>
        <strain evidence="11">ATCC 33809</strain>
    </source>
</reference>
<reference evidence="13" key="1">
    <citation type="submission" date="2015-12" db="EMBL/GenBank/DDBJ databases">
        <title>FDA dAtabase for Regulatory Grade micrObial Sequences (FDA-ARGOS): Supporting development and validation of Infectious Disease Dx tests.</title>
        <authorList>
            <person name="Hoffmann M."/>
            <person name="Allard M."/>
            <person name="Evans P."/>
            <person name="Brown E."/>
            <person name="Tallon L.J."/>
            <person name="Sadzewicz L."/>
            <person name="Sengamalay N."/>
            <person name="Ott S."/>
            <person name="Godinez A."/>
            <person name="Nagaraj S."/>
            <person name="Vyas G."/>
            <person name="Aluvathingal J."/>
            <person name="Nadendla S."/>
            <person name="Geyer C."/>
            <person name="Sichtig H."/>
        </authorList>
    </citation>
    <scope>NUCLEOTIDE SEQUENCE [LARGE SCALE GENOMIC DNA]</scope>
    <source>
        <strain evidence="13">ATCC 33809</strain>
    </source>
</reference>
<dbReference type="AlphaFoldDB" id="A0AAX2LL80"/>
<evidence type="ECO:0000256" key="8">
    <source>
        <dbReference type="SAM" id="Phobius"/>
    </source>
</evidence>
<evidence type="ECO:0000256" key="1">
    <source>
        <dbReference type="ARBA" id="ARBA00004429"/>
    </source>
</evidence>
<dbReference type="GO" id="GO:0009244">
    <property type="term" value="P:lipopolysaccharide core region biosynthetic process"/>
    <property type="evidence" value="ECO:0007669"/>
    <property type="project" value="TreeGrafter"/>
</dbReference>
<evidence type="ECO:0000256" key="2">
    <source>
        <dbReference type="ARBA" id="ARBA00022475"/>
    </source>
</evidence>